<comment type="caution">
    <text evidence="9">The sequence shown here is derived from an EMBL/GenBank/DDBJ whole genome shotgun (WGS) entry which is preliminary data.</text>
</comment>
<dbReference type="GO" id="GO:0043161">
    <property type="term" value="P:proteasome-mediated ubiquitin-dependent protein catabolic process"/>
    <property type="evidence" value="ECO:0007669"/>
    <property type="project" value="UniProtKB-UniRule"/>
</dbReference>
<feature type="domain" description="Ubiquitin-like" evidence="8">
    <location>
        <begin position="1"/>
        <end position="76"/>
    </location>
</feature>
<dbReference type="FunFam" id="1.10.8.10:FF:000002">
    <property type="entry name" value="UV excision repair protein RAD23 homolog"/>
    <property type="match status" value="1"/>
</dbReference>
<dbReference type="PANTHER" id="PTHR10621">
    <property type="entry name" value="UV EXCISION REPAIR PROTEIN RAD23"/>
    <property type="match status" value="1"/>
</dbReference>
<feature type="compositionally biased region" description="Pro residues" evidence="6">
    <location>
        <begin position="204"/>
        <end position="222"/>
    </location>
</feature>
<dbReference type="InterPro" id="IPR015360">
    <property type="entry name" value="XPC-bd"/>
</dbReference>
<comment type="similarity">
    <text evidence="5">Belongs to the RAD23 family.</text>
</comment>
<evidence type="ECO:0000256" key="4">
    <source>
        <dbReference type="ARBA" id="ARBA00023242"/>
    </source>
</evidence>
<dbReference type="GO" id="GO:0031593">
    <property type="term" value="F:polyubiquitin modification-dependent protein binding"/>
    <property type="evidence" value="ECO:0007669"/>
    <property type="project" value="UniProtKB-UniRule"/>
</dbReference>
<dbReference type="InterPro" id="IPR009060">
    <property type="entry name" value="UBA-like_sf"/>
</dbReference>
<evidence type="ECO:0000259" key="8">
    <source>
        <dbReference type="PROSITE" id="PS50053"/>
    </source>
</evidence>
<comment type="function">
    <text evidence="5">Multiubiquitin chain receptor involved in modulation of proteasomal degradation. Involved in nucleotide excision repair.</text>
</comment>
<dbReference type="CDD" id="cd14281">
    <property type="entry name" value="UBA2_Rad23_like"/>
    <property type="match status" value="1"/>
</dbReference>
<dbReference type="FunFam" id="3.10.20.90:FF:000254">
    <property type="entry name" value="UV excision repair protein Rad23"/>
    <property type="match status" value="1"/>
</dbReference>
<dbReference type="Proteomes" id="UP001201163">
    <property type="component" value="Unassembled WGS sequence"/>
</dbReference>
<evidence type="ECO:0000256" key="5">
    <source>
        <dbReference type="RuleBase" id="RU367049"/>
    </source>
</evidence>
<evidence type="ECO:0000313" key="9">
    <source>
        <dbReference type="EMBL" id="KAH8982674.1"/>
    </source>
</evidence>
<dbReference type="GO" id="GO:0005829">
    <property type="term" value="C:cytosol"/>
    <property type="evidence" value="ECO:0007669"/>
    <property type="project" value="TreeGrafter"/>
</dbReference>
<feature type="compositionally biased region" description="Low complexity" evidence="6">
    <location>
        <begin position="223"/>
        <end position="256"/>
    </location>
</feature>
<dbReference type="GO" id="GO:0003684">
    <property type="term" value="F:damaged DNA binding"/>
    <property type="evidence" value="ECO:0007669"/>
    <property type="project" value="UniProtKB-UniRule"/>
</dbReference>
<keyword evidence="4 5" id="KW-0539">Nucleus</keyword>
<dbReference type="PANTHER" id="PTHR10621:SF0">
    <property type="entry name" value="UV EXCISION REPAIR PROTEIN RAD23"/>
    <property type="match status" value="1"/>
</dbReference>
<sequence>MKITVKTLQQKVFYVEADPDDTVLVLKEKILSQQGHAVDTQKIIYSGKVLSDDKTIGSCNIKEKDFLVLMVAKPKPTPAASTSTTTASPVSAPPPADPAAPVPPAPASVPVPETPALVSSTPPSSAEGSAFGASFLSGQALQTTISNMEEMGYPRDQVLRALRASYNNPDRAVEYLLNGIPAHLEAESSAPAASRAQPNLPLNSPAPPPAVAPPAVAPPQPSAPQNLFQLAQQQQQQPPSVPPSAGGAESAPGISALRNDPRFNDLRGLVAQNPNLLQLVIQQLAQGNPQLAQALASNPDALLDLLGGGGEEGEDEPIPPGAQVVNVTPEERAAIERLVALGFPRHAAIEAYLACDKNEELAANYLFEGGFDDDP</sequence>
<feature type="region of interest" description="Disordered" evidence="6">
    <location>
        <begin position="188"/>
        <end position="259"/>
    </location>
</feature>
<dbReference type="GO" id="GO:0006289">
    <property type="term" value="P:nucleotide-excision repair"/>
    <property type="evidence" value="ECO:0007669"/>
    <property type="project" value="UniProtKB-UniRule"/>
</dbReference>
<evidence type="ECO:0000256" key="3">
    <source>
        <dbReference type="ARBA" id="ARBA00023204"/>
    </source>
</evidence>
<evidence type="ECO:0000256" key="6">
    <source>
        <dbReference type="SAM" id="MobiDB-lite"/>
    </source>
</evidence>
<keyword evidence="3 5" id="KW-0234">DNA repair</keyword>
<organism evidence="9 10">
    <name type="scientific">Lactarius akahatsu</name>
    <dbReference type="NCBI Taxonomy" id="416441"/>
    <lineage>
        <taxon>Eukaryota</taxon>
        <taxon>Fungi</taxon>
        <taxon>Dikarya</taxon>
        <taxon>Basidiomycota</taxon>
        <taxon>Agaricomycotina</taxon>
        <taxon>Agaricomycetes</taxon>
        <taxon>Russulales</taxon>
        <taxon>Russulaceae</taxon>
        <taxon>Lactarius</taxon>
    </lineage>
</organism>
<dbReference type="FunFam" id="1.10.8.10:FF:000003">
    <property type="entry name" value="UV excision repair protein RAD23 homolog"/>
    <property type="match status" value="1"/>
</dbReference>
<dbReference type="GO" id="GO:0043130">
    <property type="term" value="F:ubiquitin binding"/>
    <property type="evidence" value="ECO:0007669"/>
    <property type="project" value="UniProtKB-UniRule"/>
</dbReference>
<evidence type="ECO:0000256" key="1">
    <source>
        <dbReference type="ARBA" id="ARBA00022737"/>
    </source>
</evidence>
<keyword evidence="10" id="KW-1185">Reference proteome</keyword>
<dbReference type="GO" id="GO:0070628">
    <property type="term" value="F:proteasome binding"/>
    <property type="evidence" value="ECO:0007669"/>
    <property type="project" value="TreeGrafter"/>
</dbReference>
<dbReference type="NCBIfam" id="TIGR00601">
    <property type="entry name" value="rad23"/>
    <property type="match status" value="1"/>
</dbReference>
<dbReference type="CDD" id="cd01805">
    <property type="entry name" value="Ubl_Rad23"/>
    <property type="match status" value="1"/>
</dbReference>
<dbReference type="InterPro" id="IPR006636">
    <property type="entry name" value="STI1_HS-bd"/>
</dbReference>
<dbReference type="Gene3D" id="1.10.8.10">
    <property type="entry name" value="DNA helicase RuvA subunit, C-terminal domain"/>
    <property type="match status" value="2"/>
</dbReference>
<proteinExistence type="inferred from homology"/>
<dbReference type="InterPro" id="IPR036353">
    <property type="entry name" value="XPC-bd_sf"/>
</dbReference>
<accession>A0AAD4L6T0</accession>
<dbReference type="SMART" id="SM00727">
    <property type="entry name" value="STI1"/>
    <property type="match status" value="1"/>
</dbReference>
<evidence type="ECO:0000313" key="10">
    <source>
        <dbReference type="Proteomes" id="UP001201163"/>
    </source>
</evidence>
<dbReference type="PROSITE" id="PS50030">
    <property type="entry name" value="UBA"/>
    <property type="match status" value="2"/>
</dbReference>
<dbReference type="PRINTS" id="PR01839">
    <property type="entry name" value="RAD23PROTEIN"/>
</dbReference>
<dbReference type="InterPro" id="IPR004806">
    <property type="entry name" value="Rad23"/>
</dbReference>
<keyword evidence="1" id="KW-0677">Repeat</keyword>
<keyword evidence="5" id="KW-0963">Cytoplasm</keyword>
<feature type="compositionally biased region" description="Pro residues" evidence="6">
    <location>
        <begin position="91"/>
        <end position="113"/>
    </location>
</feature>
<dbReference type="AlphaFoldDB" id="A0AAD4L6T0"/>
<feature type="domain" description="UBA" evidence="7">
    <location>
        <begin position="328"/>
        <end position="369"/>
    </location>
</feature>
<reference evidence="9" key="1">
    <citation type="submission" date="2022-01" db="EMBL/GenBank/DDBJ databases">
        <title>Comparative genomics reveals a dynamic genome evolution in the ectomycorrhizal milk-cap (Lactarius) mushrooms.</title>
        <authorList>
            <consortium name="DOE Joint Genome Institute"/>
            <person name="Lebreton A."/>
            <person name="Tang N."/>
            <person name="Kuo A."/>
            <person name="LaButti K."/>
            <person name="Drula E."/>
            <person name="Barry K."/>
            <person name="Clum A."/>
            <person name="Lipzen A."/>
            <person name="Mousain D."/>
            <person name="Ng V."/>
            <person name="Wang R."/>
            <person name="Wang X."/>
            <person name="Dai Y."/>
            <person name="Henrissat B."/>
            <person name="Grigoriev I.V."/>
            <person name="Guerin-Laguette A."/>
            <person name="Yu F."/>
            <person name="Martin F.M."/>
        </authorList>
    </citation>
    <scope>NUCLEOTIDE SEQUENCE</scope>
    <source>
        <strain evidence="9">QP</strain>
    </source>
</reference>
<gene>
    <name evidence="9" type="ORF">EDB92DRAFT_1627849</name>
</gene>
<dbReference type="GO" id="GO:0005654">
    <property type="term" value="C:nucleoplasm"/>
    <property type="evidence" value="ECO:0007669"/>
    <property type="project" value="TreeGrafter"/>
</dbReference>
<evidence type="ECO:0000256" key="2">
    <source>
        <dbReference type="ARBA" id="ARBA00022763"/>
    </source>
</evidence>
<dbReference type="SUPFAM" id="SSF101238">
    <property type="entry name" value="XPC-binding domain"/>
    <property type="match status" value="1"/>
</dbReference>
<protein>
    <recommendedName>
        <fullName evidence="5">UV excision repair protein RAD23</fullName>
    </recommendedName>
</protein>
<dbReference type="Pfam" id="PF00240">
    <property type="entry name" value="ubiquitin"/>
    <property type="match status" value="1"/>
</dbReference>
<feature type="compositionally biased region" description="Low complexity" evidence="6">
    <location>
        <begin position="188"/>
        <end position="203"/>
    </location>
</feature>
<dbReference type="EMBL" id="JAKELL010000097">
    <property type="protein sequence ID" value="KAH8982674.1"/>
    <property type="molecule type" value="Genomic_DNA"/>
</dbReference>
<dbReference type="InterPro" id="IPR015940">
    <property type="entry name" value="UBA"/>
</dbReference>
<feature type="domain" description="UBA" evidence="7">
    <location>
        <begin position="139"/>
        <end position="179"/>
    </location>
</feature>
<dbReference type="Gene3D" id="3.10.20.90">
    <property type="entry name" value="Phosphatidylinositol 3-kinase Catalytic Subunit, Chain A, domain 1"/>
    <property type="match status" value="1"/>
</dbReference>
<comment type="subcellular location">
    <subcellularLocation>
        <location evidence="5">Nucleus</location>
    </subcellularLocation>
    <subcellularLocation>
        <location evidence="5">Cytoplasm</location>
    </subcellularLocation>
</comment>
<dbReference type="Pfam" id="PF00627">
    <property type="entry name" value="UBA"/>
    <property type="match status" value="2"/>
</dbReference>
<dbReference type="SMART" id="SM00213">
    <property type="entry name" value="UBQ"/>
    <property type="match status" value="1"/>
</dbReference>
<feature type="region of interest" description="Disordered" evidence="6">
    <location>
        <begin position="77"/>
        <end position="131"/>
    </location>
</feature>
<name>A0AAD4L6T0_9AGAM</name>
<dbReference type="InterPro" id="IPR029071">
    <property type="entry name" value="Ubiquitin-like_domsf"/>
</dbReference>
<dbReference type="SMART" id="SM00165">
    <property type="entry name" value="UBA"/>
    <property type="match status" value="2"/>
</dbReference>
<feature type="compositionally biased region" description="Low complexity" evidence="6">
    <location>
        <begin position="77"/>
        <end position="90"/>
    </location>
</feature>
<dbReference type="SUPFAM" id="SSF46934">
    <property type="entry name" value="UBA-like"/>
    <property type="match status" value="2"/>
</dbReference>
<dbReference type="PROSITE" id="PS50053">
    <property type="entry name" value="UBIQUITIN_2"/>
    <property type="match status" value="1"/>
</dbReference>
<dbReference type="SUPFAM" id="SSF54236">
    <property type="entry name" value="Ubiquitin-like"/>
    <property type="match status" value="1"/>
</dbReference>
<dbReference type="Gene3D" id="1.10.10.540">
    <property type="entry name" value="XPC-binding domain"/>
    <property type="match status" value="1"/>
</dbReference>
<keyword evidence="2 5" id="KW-0227">DNA damage</keyword>
<dbReference type="Pfam" id="PF09280">
    <property type="entry name" value="XPC-binding"/>
    <property type="match status" value="1"/>
</dbReference>
<evidence type="ECO:0000259" key="7">
    <source>
        <dbReference type="PROSITE" id="PS50030"/>
    </source>
</evidence>
<dbReference type="InterPro" id="IPR000626">
    <property type="entry name" value="Ubiquitin-like_dom"/>
</dbReference>